<feature type="transmembrane region" description="Helical" evidence="1">
    <location>
        <begin position="91"/>
        <end position="108"/>
    </location>
</feature>
<dbReference type="Proteomes" id="UP000466681">
    <property type="component" value="Chromosome"/>
</dbReference>
<proteinExistence type="predicted"/>
<dbReference type="KEGG" id="mmor:MMOR_17600"/>
<keyword evidence="1" id="KW-1133">Transmembrane helix</keyword>
<name>A0AAD1H999_9MYCO</name>
<feature type="transmembrane region" description="Helical" evidence="1">
    <location>
        <begin position="256"/>
        <end position="273"/>
    </location>
</feature>
<keyword evidence="3" id="KW-1185">Reference proteome</keyword>
<feature type="transmembrane region" description="Helical" evidence="1">
    <location>
        <begin position="293"/>
        <end position="315"/>
    </location>
</feature>
<reference evidence="2 3" key="1">
    <citation type="journal article" date="2019" name="Emerg. Microbes Infect.">
        <title>Comprehensive subspecies identification of 175 nontuberculous mycobacteria species based on 7547 genomic profiles.</title>
        <authorList>
            <person name="Matsumoto Y."/>
            <person name="Kinjo T."/>
            <person name="Motooka D."/>
            <person name="Nabeya D."/>
            <person name="Jung N."/>
            <person name="Uechi K."/>
            <person name="Horii T."/>
            <person name="Iida T."/>
            <person name="Fujita J."/>
            <person name="Nakamura S."/>
        </authorList>
    </citation>
    <scope>NUCLEOTIDE SEQUENCE [LARGE SCALE GENOMIC DNA]</scope>
    <source>
        <strain evidence="2 3">JCM 6375</strain>
    </source>
</reference>
<evidence type="ECO:0000313" key="2">
    <source>
        <dbReference type="EMBL" id="BBX00824.1"/>
    </source>
</evidence>
<accession>A0AAD1H999</accession>
<evidence type="ECO:0000313" key="3">
    <source>
        <dbReference type="Proteomes" id="UP000466681"/>
    </source>
</evidence>
<gene>
    <name evidence="2" type="ORF">MMOR_17600</name>
</gene>
<sequence>MVVKRDAVFRVLLTRYNRDRAVLAVVFLLLFVFSYSEDIVFAVLDATGNDHVLGWIVGLVGLDAAVLAVVGLLKREIAQADGEGQRLWRPWWIAFATVVILDVLLIRLPEEHPLWLDIAMSSVMACLMGVLMALSLNASPLVLFSKERRAVAPDDWERVRAVVPLVIGTFVLYLASTAFDDFFDLDTVRILEPQVAAEVAALPLEEQLHANATLCEDAVSPAFFQQVVKVIPLLLLTLGVEFNYFRRTLAEPVQRAAAAATVGVMSIGLSLAISTLPWGGSGCGEVLGYWHEYLTFVISVQGVAAGLATLVWVLVVSDPDRRNTSGVDSV</sequence>
<dbReference type="AlphaFoldDB" id="A0AAD1H999"/>
<dbReference type="EMBL" id="AP022560">
    <property type="protein sequence ID" value="BBX00824.1"/>
    <property type="molecule type" value="Genomic_DNA"/>
</dbReference>
<keyword evidence="1" id="KW-0472">Membrane</keyword>
<evidence type="ECO:0000256" key="1">
    <source>
        <dbReference type="SAM" id="Phobius"/>
    </source>
</evidence>
<feature type="transmembrane region" description="Helical" evidence="1">
    <location>
        <begin position="114"/>
        <end position="138"/>
    </location>
</feature>
<organism evidence="2 3">
    <name type="scientific">Mycolicibacterium moriokaense</name>
    <dbReference type="NCBI Taxonomy" id="39691"/>
    <lineage>
        <taxon>Bacteria</taxon>
        <taxon>Bacillati</taxon>
        <taxon>Actinomycetota</taxon>
        <taxon>Actinomycetes</taxon>
        <taxon>Mycobacteriales</taxon>
        <taxon>Mycobacteriaceae</taxon>
        <taxon>Mycolicibacterium</taxon>
    </lineage>
</organism>
<feature type="transmembrane region" description="Helical" evidence="1">
    <location>
        <begin position="223"/>
        <end position="244"/>
    </location>
</feature>
<feature type="transmembrane region" description="Helical" evidence="1">
    <location>
        <begin position="159"/>
        <end position="179"/>
    </location>
</feature>
<protein>
    <submittedName>
        <fullName evidence="2">Uncharacterized protein</fullName>
    </submittedName>
</protein>
<keyword evidence="1" id="KW-0812">Transmembrane</keyword>
<feature type="transmembrane region" description="Helical" evidence="1">
    <location>
        <begin position="52"/>
        <end position="70"/>
    </location>
</feature>